<dbReference type="AlphaFoldDB" id="A0A9P8C0X8"/>
<organism evidence="2 3">
    <name type="scientific">Amylocarpus encephaloides</name>
    <dbReference type="NCBI Taxonomy" id="45428"/>
    <lineage>
        <taxon>Eukaryota</taxon>
        <taxon>Fungi</taxon>
        <taxon>Dikarya</taxon>
        <taxon>Ascomycota</taxon>
        <taxon>Pezizomycotina</taxon>
        <taxon>Leotiomycetes</taxon>
        <taxon>Helotiales</taxon>
        <taxon>Helotiales incertae sedis</taxon>
        <taxon>Amylocarpus</taxon>
    </lineage>
</organism>
<reference evidence="2" key="1">
    <citation type="journal article" date="2021" name="IMA Fungus">
        <title>Genomic characterization of three marine fungi, including Emericellopsis atlantica sp. nov. with signatures of a generalist lifestyle and marine biomass degradation.</title>
        <authorList>
            <person name="Hagestad O.C."/>
            <person name="Hou L."/>
            <person name="Andersen J.H."/>
            <person name="Hansen E.H."/>
            <person name="Altermark B."/>
            <person name="Li C."/>
            <person name="Kuhnert E."/>
            <person name="Cox R.J."/>
            <person name="Crous P.W."/>
            <person name="Spatafora J.W."/>
            <person name="Lail K."/>
            <person name="Amirebrahimi M."/>
            <person name="Lipzen A."/>
            <person name="Pangilinan J."/>
            <person name="Andreopoulos W."/>
            <person name="Hayes R.D."/>
            <person name="Ng V."/>
            <person name="Grigoriev I.V."/>
            <person name="Jackson S.A."/>
            <person name="Sutton T.D.S."/>
            <person name="Dobson A.D.W."/>
            <person name="Rama T."/>
        </authorList>
    </citation>
    <scope>NUCLEOTIDE SEQUENCE</scope>
    <source>
        <strain evidence="2">TRa018bII</strain>
    </source>
</reference>
<evidence type="ECO:0000313" key="2">
    <source>
        <dbReference type="EMBL" id="KAG9229362.1"/>
    </source>
</evidence>
<feature type="chain" id="PRO_5040133251" evidence="1">
    <location>
        <begin position="21"/>
        <end position="158"/>
    </location>
</feature>
<evidence type="ECO:0000256" key="1">
    <source>
        <dbReference type="SAM" id="SignalP"/>
    </source>
</evidence>
<feature type="signal peptide" evidence="1">
    <location>
        <begin position="1"/>
        <end position="20"/>
    </location>
</feature>
<evidence type="ECO:0000313" key="3">
    <source>
        <dbReference type="Proteomes" id="UP000824998"/>
    </source>
</evidence>
<protein>
    <submittedName>
        <fullName evidence="2">Uncharacterized protein</fullName>
    </submittedName>
</protein>
<dbReference type="Proteomes" id="UP000824998">
    <property type="component" value="Unassembled WGS sequence"/>
</dbReference>
<proteinExistence type="predicted"/>
<sequence length="158" mass="17866">MWLQFPPLLMLQMTCCPVNLLTCRRGEKCEKCEKCTEHESQLCLKAPSTASNDTYAWITRKSSRWRQTQFLIPGGCGCFLMSSYSTIAASYQLQEVCDKYESPQPQSNGSFQNPSMRLLEECDAGAPGPLSEFSEWLESLLVASDPPKPWEMLRPTPI</sequence>
<keyword evidence="1" id="KW-0732">Signal</keyword>
<comment type="caution">
    <text evidence="2">The sequence shown here is derived from an EMBL/GenBank/DDBJ whole genome shotgun (WGS) entry which is preliminary data.</text>
</comment>
<gene>
    <name evidence="2" type="ORF">BJ875DRAFT_200596</name>
</gene>
<accession>A0A9P8C0X8</accession>
<name>A0A9P8C0X8_9HELO</name>
<keyword evidence="3" id="KW-1185">Reference proteome</keyword>
<dbReference type="EMBL" id="MU251779">
    <property type="protein sequence ID" value="KAG9229362.1"/>
    <property type="molecule type" value="Genomic_DNA"/>
</dbReference>